<dbReference type="NCBIfam" id="NF005559">
    <property type="entry name" value="PRK07231.1"/>
    <property type="match status" value="1"/>
</dbReference>
<accession>A0ABW2CM12</accession>
<dbReference type="SMART" id="SM00822">
    <property type="entry name" value="PKS_KR"/>
    <property type="match status" value="1"/>
</dbReference>
<dbReference type="PROSITE" id="PS00061">
    <property type="entry name" value="ADH_SHORT"/>
    <property type="match status" value="1"/>
</dbReference>
<dbReference type="Proteomes" id="UP001596380">
    <property type="component" value="Unassembled WGS sequence"/>
</dbReference>
<comment type="caution">
    <text evidence="4">The sequence shown here is derived from an EMBL/GenBank/DDBJ whole genome shotgun (WGS) entry which is preliminary data.</text>
</comment>
<evidence type="ECO:0000259" key="3">
    <source>
        <dbReference type="SMART" id="SM00822"/>
    </source>
</evidence>
<organism evidence="4 5">
    <name type="scientific">Actinomadura yumaensis</name>
    <dbReference type="NCBI Taxonomy" id="111807"/>
    <lineage>
        <taxon>Bacteria</taxon>
        <taxon>Bacillati</taxon>
        <taxon>Actinomycetota</taxon>
        <taxon>Actinomycetes</taxon>
        <taxon>Streptosporangiales</taxon>
        <taxon>Thermomonosporaceae</taxon>
        <taxon>Actinomadura</taxon>
    </lineage>
</organism>
<dbReference type="Gene3D" id="3.40.50.720">
    <property type="entry name" value="NAD(P)-binding Rossmann-like Domain"/>
    <property type="match status" value="1"/>
</dbReference>
<evidence type="ECO:0000313" key="5">
    <source>
        <dbReference type="Proteomes" id="UP001596380"/>
    </source>
</evidence>
<evidence type="ECO:0000313" key="4">
    <source>
        <dbReference type="EMBL" id="MFC6882163.1"/>
    </source>
</evidence>
<keyword evidence="5" id="KW-1185">Reference proteome</keyword>
<protein>
    <submittedName>
        <fullName evidence="4">SDR family oxidoreductase</fullName>
    </submittedName>
</protein>
<dbReference type="InterPro" id="IPR002347">
    <property type="entry name" value="SDR_fam"/>
</dbReference>
<dbReference type="PANTHER" id="PTHR43639:SF1">
    <property type="entry name" value="SHORT-CHAIN DEHYDROGENASE_REDUCTASE FAMILY PROTEIN"/>
    <property type="match status" value="1"/>
</dbReference>
<evidence type="ECO:0000256" key="1">
    <source>
        <dbReference type="ARBA" id="ARBA00006484"/>
    </source>
</evidence>
<proteinExistence type="inferred from homology"/>
<dbReference type="RefSeq" id="WP_160825013.1">
    <property type="nucleotide sequence ID" value="NZ_JBHSXE010000001.1"/>
</dbReference>
<feature type="domain" description="Ketoreductase" evidence="3">
    <location>
        <begin position="11"/>
        <end position="203"/>
    </location>
</feature>
<dbReference type="SUPFAM" id="SSF51735">
    <property type="entry name" value="NAD(P)-binding Rossmann-fold domains"/>
    <property type="match status" value="1"/>
</dbReference>
<sequence length="261" mass="26979">MILERFRVEGKAAVVTGAGRGIGAASAVALAQAGADVVVSSRTEDQLRKVAAEIEAAGRRALVVPADLSDPEETAALAARAADVFGRLDIVVNNMGGTMPRPFLDTAPRHLENAFQFNVSTAHALTRAAVPHLLRTRGAVVNISSAMGRIAGRGYLAYGSAKAALAHYTRLAAYDLAPKVRVNAIAVGSVATSALDIVTSSDELRGRMEAGTPLRRVGDPEDVAAAVLYLASPASAYVTGSVLRVDGGIDAPNLDLGLEDL</sequence>
<dbReference type="Pfam" id="PF13561">
    <property type="entry name" value="adh_short_C2"/>
    <property type="match status" value="1"/>
</dbReference>
<dbReference type="InterPro" id="IPR036291">
    <property type="entry name" value="NAD(P)-bd_dom_sf"/>
</dbReference>
<evidence type="ECO:0000256" key="2">
    <source>
        <dbReference type="ARBA" id="ARBA00023002"/>
    </source>
</evidence>
<dbReference type="PRINTS" id="PR00081">
    <property type="entry name" value="GDHRDH"/>
</dbReference>
<dbReference type="PANTHER" id="PTHR43639">
    <property type="entry name" value="OXIDOREDUCTASE, SHORT-CHAIN DEHYDROGENASE/REDUCTASE FAMILY (AFU_ORTHOLOGUE AFUA_5G02870)"/>
    <property type="match status" value="1"/>
</dbReference>
<gene>
    <name evidence="4" type="ORF">ACFQKB_20590</name>
</gene>
<name>A0ABW2CM12_9ACTN</name>
<dbReference type="InterPro" id="IPR020904">
    <property type="entry name" value="Sc_DH/Rdtase_CS"/>
</dbReference>
<dbReference type="PRINTS" id="PR00080">
    <property type="entry name" value="SDRFAMILY"/>
</dbReference>
<reference evidence="5" key="1">
    <citation type="journal article" date="2019" name="Int. J. Syst. Evol. Microbiol.">
        <title>The Global Catalogue of Microorganisms (GCM) 10K type strain sequencing project: providing services to taxonomists for standard genome sequencing and annotation.</title>
        <authorList>
            <consortium name="The Broad Institute Genomics Platform"/>
            <consortium name="The Broad Institute Genome Sequencing Center for Infectious Disease"/>
            <person name="Wu L."/>
            <person name="Ma J."/>
        </authorList>
    </citation>
    <scope>NUCLEOTIDE SEQUENCE [LARGE SCALE GENOMIC DNA]</scope>
    <source>
        <strain evidence="5">JCM 3369</strain>
    </source>
</reference>
<dbReference type="NCBIfam" id="NF005873">
    <property type="entry name" value="PRK07814.1"/>
    <property type="match status" value="1"/>
</dbReference>
<dbReference type="InterPro" id="IPR057326">
    <property type="entry name" value="KR_dom"/>
</dbReference>
<keyword evidence="2" id="KW-0560">Oxidoreductase</keyword>
<dbReference type="EMBL" id="JBHSXS010000011">
    <property type="protein sequence ID" value="MFC6882163.1"/>
    <property type="molecule type" value="Genomic_DNA"/>
</dbReference>
<comment type="similarity">
    <text evidence="1">Belongs to the short-chain dehydrogenases/reductases (SDR) family.</text>
</comment>